<organism evidence="1 2">
    <name type="scientific">Clunio marinus</name>
    <dbReference type="NCBI Taxonomy" id="568069"/>
    <lineage>
        <taxon>Eukaryota</taxon>
        <taxon>Metazoa</taxon>
        <taxon>Ecdysozoa</taxon>
        <taxon>Arthropoda</taxon>
        <taxon>Hexapoda</taxon>
        <taxon>Insecta</taxon>
        <taxon>Pterygota</taxon>
        <taxon>Neoptera</taxon>
        <taxon>Endopterygota</taxon>
        <taxon>Diptera</taxon>
        <taxon>Nematocera</taxon>
        <taxon>Chironomoidea</taxon>
        <taxon>Chironomidae</taxon>
        <taxon>Clunio</taxon>
    </lineage>
</organism>
<protein>
    <submittedName>
        <fullName evidence="1">CLUMA_CG001523, isoform A</fullName>
    </submittedName>
</protein>
<reference evidence="1 2" key="1">
    <citation type="submission" date="2015-04" db="EMBL/GenBank/DDBJ databases">
        <authorList>
            <person name="Syromyatnikov M.Y."/>
            <person name="Popov V.N."/>
        </authorList>
    </citation>
    <scope>NUCLEOTIDE SEQUENCE [LARGE SCALE GENOMIC DNA]</scope>
</reference>
<proteinExistence type="predicted"/>
<evidence type="ECO:0000313" key="2">
    <source>
        <dbReference type="Proteomes" id="UP000183832"/>
    </source>
</evidence>
<dbReference type="EMBL" id="CVRI01000004">
    <property type="protein sequence ID" value="CRK87733.1"/>
    <property type="molecule type" value="Genomic_DNA"/>
</dbReference>
<name>A0A1J1HI94_9DIPT</name>
<dbReference type="Proteomes" id="UP000183832">
    <property type="component" value="Unassembled WGS sequence"/>
</dbReference>
<keyword evidence="2" id="KW-1185">Reference proteome</keyword>
<accession>A0A1J1HI94</accession>
<evidence type="ECO:0000313" key="1">
    <source>
        <dbReference type="EMBL" id="CRK87733.1"/>
    </source>
</evidence>
<gene>
    <name evidence="1" type="ORF">CLUMA_CG001523</name>
</gene>
<dbReference type="AlphaFoldDB" id="A0A1J1HI94"/>
<sequence length="75" mass="9012">MYGTSKRSLFYSLKLRSWNVPNFDSWEFIMLSHTHLVVVLSRIQQNDPKVKSQIPFEIHERAKEEFVKRLDFKNA</sequence>